<dbReference type="SUPFAM" id="SSF51269">
    <property type="entry name" value="AFP III-like domain"/>
    <property type="match status" value="1"/>
</dbReference>
<feature type="domain" description="AFP-like" evidence="1">
    <location>
        <begin position="297"/>
        <end position="352"/>
    </location>
</feature>
<sequence length="352" mass="39270">MSSKEIKFKIGKHNIGKNEPVFVIAELSANHGHKFSIAAKTIKAMKKAGADAVKLQTYTPDTITIDSDNACFKIKQGTIWDGKNLHKLYQEAYMPWDWQPKLKKIAEDLGMICFSSPFDNTAVNFLEKMKVPAYKIASFEITDIPLIEYVAKKNKPIIISTGVAELADIKEAVAACKRMGNHKIALLKCTSSYPASYEEMNLNTIPDMQKKFKTIAGLSDHSLNIEIPVAAVACGAKIIEKHFILDKKIGGPDVAFSLEPNEFKAMVQNIRNTEKALGQPTYVLSGASKKNREFSRSLFAVEDIGKNEKFTEKNIRSIRPGFGLPPKYLKVILNKLAKKNIKRGTPLDKEMF</sequence>
<dbReference type="STRING" id="1618337.UT28_C0001G0399"/>
<dbReference type="InterPro" id="IPR013785">
    <property type="entry name" value="Aldolase_TIM"/>
</dbReference>
<proteinExistence type="predicted"/>
<organism evidence="2 3">
    <name type="scientific">Berkelbacteria bacterium GW2011_GWE1_39_12</name>
    <dbReference type="NCBI Taxonomy" id="1618337"/>
    <lineage>
        <taxon>Bacteria</taxon>
        <taxon>Candidatus Berkelbacteria</taxon>
    </lineage>
</organism>
<dbReference type="Gene3D" id="3.90.1210.10">
    <property type="entry name" value="Antifreeze-like/N-acetylneuraminic acid synthase C-terminal domain"/>
    <property type="match status" value="1"/>
</dbReference>
<dbReference type="EMBL" id="CP011213">
    <property type="protein sequence ID" value="AKM82205.1"/>
    <property type="molecule type" value="Genomic_DNA"/>
</dbReference>
<dbReference type="PATRIC" id="fig|1618337.4.peg.396"/>
<dbReference type="KEGG" id="bbgw:UT28_C0001G0399"/>
<dbReference type="InterPro" id="IPR036732">
    <property type="entry name" value="AFP_Neu5c_C_sf"/>
</dbReference>
<dbReference type="InterPro" id="IPR006190">
    <property type="entry name" value="SAF_AFP_Neu5Ac"/>
</dbReference>
<dbReference type="PANTHER" id="PTHR42966">
    <property type="entry name" value="N-ACETYLNEURAMINATE SYNTHASE"/>
    <property type="match status" value="1"/>
</dbReference>
<name>A0A0G4B3R0_9BACT</name>
<dbReference type="CDD" id="cd11615">
    <property type="entry name" value="SAF_NeuB_like"/>
    <property type="match status" value="1"/>
</dbReference>
<dbReference type="InterPro" id="IPR057736">
    <property type="entry name" value="SAF_PseI/NeuA/NeuB"/>
</dbReference>
<dbReference type="NCBIfam" id="TIGR03586">
    <property type="entry name" value="PseI"/>
    <property type="match status" value="1"/>
</dbReference>
<dbReference type="Pfam" id="PF08666">
    <property type="entry name" value="SAF"/>
    <property type="match status" value="1"/>
</dbReference>
<dbReference type="InterPro" id="IPR020030">
    <property type="entry name" value="Pseudaminic_synth_PseI"/>
</dbReference>
<accession>A0A0G4B3R0</accession>
<dbReference type="InterPro" id="IPR051690">
    <property type="entry name" value="PseI-like"/>
</dbReference>
<dbReference type="InterPro" id="IPR013132">
    <property type="entry name" value="PseI/NeuA/B-like_N"/>
</dbReference>
<dbReference type="PROSITE" id="PS50844">
    <property type="entry name" value="AFP_LIKE"/>
    <property type="match status" value="1"/>
</dbReference>
<evidence type="ECO:0000259" key="1">
    <source>
        <dbReference type="PROSITE" id="PS50844"/>
    </source>
</evidence>
<reference evidence="2 3" key="1">
    <citation type="journal article" date="2015" name="Nature">
        <title>rRNA introns, odd ribosomes, and small enigmatic genomes across a large radiation of phyla.</title>
        <authorList>
            <person name="Brown C.T."/>
            <person name="Hug L.A."/>
            <person name="Thomas B.C."/>
            <person name="Sharon I."/>
            <person name="Castelle C.J."/>
            <person name="Singh A."/>
            <person name="Wilkins M.J."/>
            <person name="Williams K.H."/>
            <person name="Banfield J.F."/>
        </authorList>
    </citation>
    <scope>NUCLEOTIDE SEQUENCE [LARGE SCALE GENOMIC DNA]</scope>
</reference>
<dbReference type="GO" id="GO:0047444">
    <property type="term" value="F:N-acylneuraminate-9-phosphate synthase activity"/>
    <property type="evidence" value="ECO:0007669"/>
    <property type="project" value="TreeGrafter"/>
</dbReference>
<protein>
    <submittedName>
        <fullName evidence="2">Pseudaminic acid synthase</fullName>
    </submittedName>
</protein>
<dbReference type="AlphaFoldDB" id="A0A0G4B3R0"/>
<dbReference type="Proteomes" id="UP000035648">
    <property type="component" value="Chromosome"/>
</dbReference>
<dbReference type="Pfam" id="PF03102">
    <property type="entry name" value="NeuB"/>
    <property type="match status" value="1"/>
</dbReference>
<dbReference type="PANTHER" id="PTHR42966:SF2">
    <property type="entry name" value="PSEUDAMINIC ACID SYNTHASE"/>
    <property type="match status" value="1"/>
</dbReference>
<dbReference type="SUPFAM" id="SSF51569">
    <property type="entry name" value="Aldolase"/>
    <property type="match status" value="1"/>
</dbReference>
<dbReference type="Gene3D" id="3.20.20.70">
    <property type="entry name" value="Aldolase class I"/>
    <property type="match status" value="1"/>
</dbReference>
<evidence type="ECO:0000313" key="2">
    <source>
        <dbReference type="EMBL" id="AKM82205.1"/>
    </source>
</evidence>
<dbReference type="InterPro" id="IPR013974">
    <property type="entry name" value="SAF"/>
</dbReference>
<gene>
    <name evidence="2" type="ORF">UT28_C0001G0399</name>
</gene>
<dbReference type="GO" id="GO:0016051">
    <property type="term" value="P:carbohydrate biosynthetic process"/>
    <property type="evidence" value="ECO:0007669"/>
    <property type="project" value="InterPro"/>
</dbReference>
<evidence type="ECO:0000313" key="3">
    <source>
        <dbReference type="Proteomes" id="UP000035648"/>
    </source>
</evidence>